<dbReference type="RefSeq" id="WP_262311502.1">
    <property type="nucleotide sequence ID" value="NZ_CP106679.1"/>
</dbReference>
<sequence length="213" mass="24554">MKNSNYNPYIIGICGGSGSGKTKLLTDLQALFSSEQISVLLLDNYYRPYEEQFIDENGVVNFDIPGSIDLLAFAKDVIKLKQGETISREEYTFNNPNITPKIIVTKPAPIIVVEGIFVFSEKEISQQIDLKIFVDTHDHLMMKRRIIRDAIERNYDMEDVMYRFEYHVMPAYHQYISPYKYSADIVVPNNGSTFENALKVIQSYLDSRLKDEV</sequence>
<reference evidence="2" key="1">
    <citation type="submission" date="2022-09" db="EMBL/GenBank/DDBJ databases">
        <title>Comparative genomics and taxonomic characterization of three novel marine species of genus Reichenbachiella exhibiting antioxidant and polysaccharide degradation activities.</title>
        <authorList>
            <person name="Muhammad N."/>
            <person name="Lee Y.-J."/>
            <person name="Ko J."/>
            <person name="Kim S.-G."/>
        </authorList>
    </citation>
    <scope>NUCLEOTIDE SEQUENCE</scope>
    <source>
        <strain evidence="2">BKB1-1</strain>
    </source>
</reference>
<dbReference type="PRINTS" id="PR00988">
    <property type="entry name" value="URIDINKINASE"/>
</dbReference>
<dbReference type="GO" id="GO:0016301">
    <property type="term" value="F:kinase activity"/>
    <property type="evidence" value="ECO:0007669"/>
    <property type="project" value="UniProtKB-KW"/>
</dbReference>
<dbReference type="Gene3D" id="3.40.50.300">
    <property type="entry name" value="P-loop containing nucleotide triphosphate hydrolases"/>
    <property type="match status" value="1"/>
</dbReference>
<dbReference type="Pfam" id="PF00485">
    <property type="entry name" value="PRK"/>
    <property type="match status" value="1"/>
</dbReference>
<keyword evidence="3" id="KW-1185">Reference proteome</keyword>
<proteinExistence type="predicted"/>
<protein>
    <submittedName>
        <fullName evidence="2">Uridine kinase</fullName>
    </submittedName>
</protein>
<evidence type="ECO:0000313" key="2">
    <source>
        <dbReference type="EMBL" id="UXP34076.1"/>
    </source>
</evidence>
<evidence type="ECO:0000313" key="3">
    <source>
        <dbReference type="Proteomes" id="UP001065174"/>
    </source>
</evidence>
<dbReference type="SUPFAM" id="SSF52540">
    <property type="entry name" value="P-loop containing nucleoside triphosphate hydrolases"/>
    <property type="match status" value="1"/>
</dbReference>
<keyword evidence="2" id="KW-0418">Kinase</keyword>
<dbReference type="Proteomes" id="UP001065174">
    <property type="component" value="Chromosome"/>
</dbReference>
<gene>
    <name evidence="2" type="ORF">N6H18_08980</name>
</gene>
<feature type="domain" description="Phosphoribulokinase/uridine kinase" evidence="1">
    <location>
        <begin position="10"/>
        <end position="189"/>
    </location>
</feature>
<dbReference type="PANTHER" id="PTHR10285">
    <property type="entry name" value="URIDINE KINASE"/>
    <property type="match status" value="1"/>
</dbReference>
<accession>A0ABY6CU83</accession>
<dbReference type="InterPro" id="IPR006083">
    <property type="entry name" value="PRK/URK"/>
</dbReference>
<dbReference type="InterPro" id="IPR027417">
    <property type="entry name" value="P-loop_NTPase"/>
</dbReference>
<organism evidence="2 3">
    <name type="scientific">Reichenbachiella agarivorans</name>
    <dbReference type="NCBI Taxonomy" id="2979464"/>
    <lineage>
        <taxon>Bacteria</taxon>
        <taxon>Pseudomonadati</taxon>
        <taxon>Bacteroidota</taxon>
        <taxon>Cytophagia</taxon>
        <taxon>Cytophagales</taxon>
        <taxon>Reichenbachiellaceae</taxon>
        <taxon>Reichenbachiella</taxon>
    </lineage>
</organism>
<keyword evidence="2" id="KW-0808">Transferase</keyword>
<name>A0ABY6CU83_9BACT</name>
<evidence type="ECO:0000259" key="1">
    <source>
        <dbReference type="Pfam" id="PF00485"/>
    </source>
</evidence>
<dbReference type="EMBL" id="CP106679">
    <property type="protein sequence ID" value="UXP34076.1"/>
    <property type="molecule type" value="Genomic_DNA"/>
</dbReference>